<feature type="region of interest" description="Disordered" evidence="6">
    <location>
        <begin position="195"/>
        <end position="233"/>
    </location>
</feature>
<evidence type="ECO:0000256" key="6">
    <source>
        <dbReference type="SAM" id="MobiDB-lite"/>
    </source>
</evidence>
<keyword evidence="4 5" id="KW-0687">Ribonucleoprotein</keyword>
<evidence type="ECO:0000313" key="9">
    <source>
        <dbReference type="EMBL" id="NJP32804.1"/>
    </source>
</evidence>
<evidence type="ECO:0000256" key="5">
    <source>
        <dbReference type="HAMAP-Rule" id="MF_01334"/>
    </source>
</evidence>
<dbReference type="InterPro" id="IPR020930">
    <property type="entry name" value="Ribosomal_uL5_bac-type"/>
</dbReference>
<dbReference type="Proteomes" id="UP000783871">
    <property type="component" value="Unassembled WGS sequence"/>
</dbReference>
<reference evidence="9 10" key="1">
    <citation type="submission" date="2020-03" db="EMBL/GenBank/DDBJ databases">
        <title>WGS of actinomycetes isolated from Thailand.</title>
        <authorList>
            <person name="Thawai C."/>
        </authorList>
    </citation>
    <scope>NUCLEOTIDE SEQUENCE [LARGE SCALE GENOMIC DNA]</scope>
    <source>
        <strain evidence="9 10">HSS6-12</strain>
    </source>
</reference>
<evidence type="ECO:0000259" key="8">
    <source>
        <dbReference type="Pfam" id="PF14693"/>
    </source>
</evidence>
<evidence type="ECO:0000256" key="2">
    <source>
        <dbReference type="ARBA" id="ARBA00022884"/>
    </source>
</evidence>
<proteinExistence type="inferred from homology"/>
<dbReference type="InterPro" id="IPR029751">
    <property type="entry name" value="Ribosomal_L25_dom"/>
</dbReference>
<evidence type="ECO:0000313" key="10">
    <source>
        <dbReference type="Proteomes" id="UP000783871"/>
    </source>
</evidence>
<feature type="compositionally biased region" description="Basic and acidic residues" evidence="6">
    <location>
        <begin position="1"/>
        <end position="14"/>
    </location>
</feature>
<keyword evidence="1 5" id="KW-0699">rRNA-binding</keyword>
<sequence>MSEVKISAEPRTEFGKGGARRTRRAGKVPAVLYGHGEKPKHIALPAREFAAAIRKGGANQLFAIEVSDGTQVLALPKAIQRDPIKDTFEHVDLLLVRRGEKVTVEVPVQLVGEAAKDTLIVHDHDTLSVTADATKVPDHLEASIEGLEAGNQVTASDVELPAGVELAADPELTVAAVTAAPTAEQLEATLPEVVEATEEAEAEVGEETESSEGAEGGAPAAEGEETAEAKTEA</sequence>
<accession>A0ABX0Z778</accession>
<dbReference type="InterPro" id="IPR020057">
    <property type="entry name" value="Ribosomal_bL25_b-dom"/>
</dbReference>
<feature type="compositionally biased region" description="Acidic residues" evidence="6">
    <location>
        <begin position="195"/>
        <end position="212"/>
    </location>
</feature>
<comment type="caution">
    <text evidence="9">The sequence shown here is derived from an EMBL/GenBank/DDBJ whole genome shotgun (WGS) entry which is preliminary data.</text>
</comment>
<dbReference type="PANTHER" id="PTHR33284:SF1">
    <property type="entry name" value="RIBOSOMAL PROTEIN L25_GLN-TRNA SYNTHETASE, ANTI-CODON-BINDING DOMAIN-CONTAINING PROTEIN"/>
    <property type="match status" value="1"/>
</dbReference>
<dbReference type="InterPro" id="IPR011035">
    <property type="entry name" value="Ribosomal_bL25/Gln-tRNA_synth"/>
</dbReference>
<dbReference type="NCBIfam" id="TIGR00731">
    <property type="entry name" value="bL25_bact_ctc"/>
    <property type="match status" value="1"/>
</dbReference>
<dbReference type="InterPro" id="IPR037121">
    <property type="entry name" value="Ribosomal_bL25_C"/>
</dbReference>
<evidence type="ECO:0000256" key="1">
    <source>
        <dbReference type="ARBA" id="ARBA00022730"/>
    </source>
</evidence>
<organism evidence="9 10">
    <name type="scientific">Micromonospora thermarum</name>
    <dbReference type="NCBI Taxonomy" id="2720024"/>
    <lineage>
        <taxon>Bacteria</taxon>
        <taxon>Bacillati</taxon>
        <taxon>Actinomycetota</taxon>
        <taxon>Actinomycetes</taxon>
        <taxon>Micromonosporales</taxon>
        <taxon>Micromonosporaceae</taxon>
        <taxon>Micromonospora</taxon>
    </lineage>
</organism>
<feature type="region of interest" description="Disordered" evidence="6">
    <location>
        <begin position="1"/>
        <end position="25"/>
    </location>
</feature>
<comment type="similarity">
    <text evidence="5">Belongs to the bacterial ribosomal protein bL25 family. CTC subfamily.</text>
</comment>
<name>A0ABX0Z778_9ACTN</name>
<keyword evidence="2 5" id="KW-0694">RNA-binding</keyword>
<dbReference type="InterPro" id="IPR020056">
    <property type="entry name" value="Rbsml_bL25/Gln-tRNA_synth_N"/>
</dbReference>
<dbReference type="SUPFAM" id="SSF50715">
    <property type="entry name" value="Ribosomal protein L25-like"/>
    <property type="match status" value="1"/>
</dbReference>
<evidence type="ECO:0000256" key="3">
    <source>
        <dbReference type="ARBA" id="ARBA00022980"/>
    </source>
</evidence>
<protein>
    <recommendedName>
        <fullName evidence="5">Large ribosomal subunit protein bL25</fullName>
    </recommendedName>
    <alternativeName>
        <fullName evidence="5">General stress protein CTC</fullName>
    </alternativeName>
</protein>
<dbReference type="Gene3D" id="2.170.120.20">
    <property type="entry name" value="Ribosomal protein L25, beta domain"/>
    <property type="match status" value="1"/>
</dbReference>
<keyword evidence="3 5" id="KW-0689">Ribosomal protein</keyword>
<feature type="domain" description="Large ribosomal subunit protein bL25 L25" evidence="7">
    <location>
        <begin position="6"/>
        <end position="93"/>
    </location>
</feature>
<dbReference type="Pfam" id="PF01386">
    <property type="entry name" value="Ribosomal_L25p"/>
    <property type="match status" value="1"/>
</dbReference>
<dbReference type="HAMAP" id="MF_01334">
    <property type="entry name" value="Ribosomal_bL25_CTC"/>
    <property type="match status" value="1"/>
</dbReference>
<dbReference type="PANTHER" id="PTHR33284">
    <property type="entry name" value="RIBOSOMAL PROTEIN L25/GLN-TRNA SYNTHETASE, ANTI-CODON-BINDING DOMAIN-CONTAINING PROTEIN"/>
    <property type="match status" value="1"/>
</dbReference>
<gene>
    <name evidence="5" type="primary">rplY</name>
    <name evidence="5" type="synonym">ctc</name>
    <name evidence="9" type="ORF">HCJ94_12595</name>
</gene>
<dbReference type="EMBL" id="JAATEO010000011">
    <property type="protein sequence ID" value="NJP32804.1"/>
    <property type="molecule type" value="Genomic_DNA"/>
</dbReference>
<dbReference type="InterPro" id="IPR001021">
    <property type="entry name" value="Ribosomal_bL25_long"/>
</dbReference>
<dbReference type="NCBIfam" id="NF004131">
    <property type="entry name" value="PRK05618.2-1"/>
    <property type="match status" value="1"/>
</dbReference>
<dbReference type="Pfam" id="PF14693">
    <property type="entry name" value="Ribosomal_TL5_C"/>
    <property type="match status" value="1"/>
</dbReference>
<evidence type="ECO:0000259" key="7">
    <source>
        <dbReference type="Pfam" id="PF01386"/>
    </source>
</evidence>
<keyword evidence="10" id="KW-1185">Reference proteome</keyword>
<dbReference type="CDD" id="cd00495">
    <property type="entry name" value="Ribosomal_L25_TL5_CTC"/>
    <property type="match status" value="1"/>
</dbReference>
<dbReference type="Gene3D" id="2.40.240.10">
    <property type="entry name" value="Ribosomal Protein L25, Chain P"/>
    <property type="match status" value="1"/>
</dbReference>
<feature type="domain" description="Large ribosomal subunit protein bL25 beta" evidence="8">
    <location>
        <begin position="101"/>
        <end position="180"/>
    </location>
</feature>
<comment type="function">
    <text evidence="5">This is one of the proteins that binds to the 5S RNA in the ribosome where it forms part of the central protuberance.</text>
</comment>
<dbReference type="GO" id="GO:0005840">
    <property type="term" value="C:ribosome"/>
    <property type="evidence" value="ECO:0007669"/>
    <property type="project" value="UniProtKB-KW"/>
</dbReference>
<dbReference type="RefSeq" id="WP_168001183.1">
    <property type="nucleotide sequence ID" value="NZ_JAATEO010000011.1"/>
</dbReference>
<comment type="subunit">
    <text evidence="5">Part of the 50S ribosomal subunit; part of the 5S rRNA/L5/L18/L25 subcomplex. Contacts the 5S rRNA. Binds to the 5S rRNA independently of L5 and L18.</text>
</comment>
<evidence type="ECO:0000256" key="4">
    <source>
        <dbReference type="ARBA" id="ARBA00023274"/>
    </source>
</evidence>